<evidence type="ECO:0000256" key="1">
    <source>
        <dbReference type="SAM" id="Phobius"/>
    </source>
</evidence>
<keyword evidence="1" id="KW-0472">Membrane</keyword>
<feature type="transmembrane region" description="Helical" evidence="1">
    <location>
        <begin position="147"/>
        <end position="163"/>
    </location>
</feature>
<dbReference type="AlphaFoldDB" id="A0AA88MCF4"/>
<feature type="signal peptide" evidence="2">
    <location>
        <begin position="1"/>
        <end position="23"/>
    </location>
</feature>
<sequence>MAFKDASSLFLLVPVLLPSLVAACSPPDSLPHPTASQTSLRCFRPTDPNVRNVDLLYDANSDEGHLWVGNGATPRCSSTPRPAPSSCELCSEEFVHVVCCRLPKSTKLAMEGGGRPIELVQSECPQLLTEGTNPNSGAGNHSGGPRWWSLLLVLGLFLIIITPRRQNT</sequence>
<dbReference type="PROSITE" id="PS51257">
    <property type="entry name" value="PROKAR_LIPOPROTEIN"/>
    <property type="match status" value="1"/>
</dbReference>
<name>A0AA88MCF4_CHASR</name>
<evidence type="ECO:0000313" key="4">
    <source>
        <dbReference type="Proteomes" id="UP001187415"/>
    </source>
</evidence>
<evidence type="ECO:0000256" key="2">
    <source>
        <dbReference type="SAM" id="SignalP"/>
    </source>
</evidence>
<keyword evidence="1" id="KW-0812">Transmembrane</keyword>
<keyword evidence="2" id="KW-0732">Signal</keyword>
<keyword evidence="1" id="KW-1133">Transmembrane helix</keyword>
<dbReference type="Proteomes" id="UP001187415">
    <property type="component" value="Unassembled WGS sequence"/>
</dbReference>
<protein>
    <submittedName>
        <fullName evidence="3">Uncharacterized protein</fullName>
    </submittedName>
</protein>
<accession>A0AA88MCF4</accession>
<keyword evidence="4" id="KW-1185">Reference proteome</keyword>
<organism evidence="3 4">
    <name type="scientific">Channa striata</name>
    <name type="common">Snakehead murrel</name>
    <name type="synonym">Ophicephalus striatus</name>
    <dbReference type="NCBI Taxonomy" id="64152"/>
    <lineage>
        <taxon>Eukaryota</taxon>
        <taxon>Metazoa</taxon>
        <taxon>Chordata</taxon>
        <taxon>Craniata</taxon>
        <taxon>Vertebrata</taxon>
        <taxon>Euteleostomi</taxon>
        <taxon>Actinopterygii</taxon>
        <taxon>Neopterygii</taxon>
        <taxon>Teleostei</taxon>
        <taxon>Neoteleostei</taxon>
        <taxon>Acanthomorphata</taxon>
        <taxon>Anabantaria</taxon>
        <taxon>Anabantiformes</taxon>
        <taxon>Channoidei</taxon>
        <taxon>Channidae</taxon>
        <taxon>Channa</taxon>
    </lineage>
</organism>
<feature type="chain" id="PRO_5041671915" evidence="2">
    <location>
        <begin position="24"/>
        <end position="168"/>
    </location>
</feature>
<dbReference type="EMBL" id="JAUPFM010000012">
    <property type="protein sequence ID" value="KAK2835023.1"/>
    <property type="molecule type" value="Genomic_DNA"/>
</dbReference>
<proteinExistence type="predicted"/>
<comment type="caution">
    <text evidence="3">The sequence shown here is derived from an EMBL/GenBank/DDBJ whole genome shotgun (WGS) entry which is preliminary data.</text>
</comment>
<gene>
    <name evidence="3" type="ORF">Q5P01_015507</name>
</gene>
<reference evidence="3" key="1">
    <citation type="submission" date="2023-07" db="EMBL/GenBank/DDBJ databases">
        <title>Chromosome-level Genome Assembly of Striped Snakehead (Channa striata).</title>
        <authorList>
            <person name="Liu H."/>
        </authorList>
    </citation>
    <scope>NUCLEOTIDE SEQUENCE</scope>
    <source>
        <strain evidence="3">Gz</strain>
        <tissue evidence="3">Muscle</tissue>
    </source>
</reference>
<evidence type="ECO:0000313" key="3">
    <source>
        <dbReference type="EMBL" id="KAK2835023.1"/>
    </source>
</evidence>